<evidence type="ECO:0000256" key="1">
    <source>
        <dbReference type="SAM" id="Phobius"/>
    </source>
</evidence>
<evidence type="ECO:0000313" key="2">
    <source>
        <dbReference type="EMBL" id="KYC45247.1"/>
    </source>
</evidence>
<sequence>MLHKLYDYIKKISKNRILSLIILLIILGSLFIYYAENFPQHGQYGEINKSNKFVAFSGEVTAIYEDYFVLTYYNQIKNHDINVKSTTNVSLGDTVQIQGYFISPNTIQANIVVVSNSWDKSFVFYRSVFGLLILLIIFFRYWRFILNKFLFVRRI</sequence>
<evidence type="ECO:0000313" key="4">
    <source>
        <dbReference type="EMBL" id="KYC49059.1"/>
    </source>
</evidence>
<feature type="transmembrane region" description="Helical" evidence="1">
    <location>
        <begin position="123"/>
        <end position="142"/>
    </location>
</feature>
<accession>A0A150IJW0</accession>
<protein>
    <submittedName>
        <fullName evidence="3">Uncharacterized protein</fullName>
    </submittedName>
</protein>
<dbReference type="Proteomes" id="UP000092403">
    <property type="component" value="Unassembled WGS sequence"/>
</dbReference>
<dbReference type="EMBL" id="LNJC01000050">
    <property type="protein sequence ID" value="KYC49059.1"/>
    <property type="molecule type" value="Genomic_DNA"/>
</dbReference>
<gene>
    <name evidence="2" type="ORF">APG10_01054</name>
    <name evidence="3" type="ORF">APG11_01562</name>
    <name evidence="4" type="ORF">APG12_01702</name>
</gene>
<dbReference type="AlphaFoldDB" id="A0A150IPN5"/>
<reference evidence="5 6" key="1">
    <citation type="journal article" date="2016" name="ISME J.">
        <title>Chasing the elusive Euryarchaeota class WSA2: genomes reveal a uniquely fastidious methyl-reducing methanogen.</title>
        <authorList>
            <person name="Nobu M.K."/>
            <person name="Narihiro T."/>
            <person name="Kuroda K."/>
            <person name="Mei R."/>
            <person name="Liu W.T."/>
        </authorList>
    </citation>
    <scope>NUCLEOTIDE SEQUENCE [LARGE SCALE GENOMIC DNA]</scope>
    <source>
        <strain evidence="2">B03fssc0709_Meth_Bin005</strain>
        <strain evidence="3">B15fssc0709_Meth_Bin003</strain>
        <strain evidence="4">BMIXfssc0709_Meth_Bin006</strain>
    </source>
</reference>
<dbReference type="Proteomes" id="UP000092401">
    <property type="component" value="Unassembled WGS sequence"/>
</dbReference>
<accession>A0A150IPN5</accession>
<keyword evidence="1" id="KW-0812">Transmembrane</keyword>
<feature type="transmembrane region" description="Helical" evidence="1">
    <location>
        <begin position="17"/>
        <end position="35"/>
    </location>
</feature>
<organism evidence="3 5">
    <name type="scientific">Candidatus Methanofastidiosum methylothiophilum</name>
    <dbReference type="NCBI Taxonomy" id="1705564"/>
    <lineage>
        <taxon>Archaea</taxon>
        <taxon>Methanobacteriati</taxon>
        <taxon>Methanobacteriota</taxon>
        <taxon>Stenosarchaea group</taxon>
        <taxon>Candidatus Methanofastidiosia</taxon>
        <taxon>Candidatus Methanofastidiosales</taxon>
        <taxon>Candidatus Methanofastidiosaceae</taxon>
        <taxon>Candidatus Methanofastidiosum</taxon>
    </lineage>
</organism>
<evidence type="ECO:0000313" key="3">
    <source>
        <dbReference type="EMBL" id="KYC46927.1"/>
    </source>
</evidence>
<keyword evidence="1" id="KW-0472">Membrane</keyword>
<evidence type="ECO:0000313" key="6">
    <source>
        <dbReference type="Proteomes" id="UP000092401"/>
    </source>
</evidence>
<comment type="caution">
    <text evidence="3">The sequence shown here is derived from an EMBL/GenBank/DDBJ whole genome shotgun (WGS) entry which is preliminary data.</text>
</comment>
<dbReference type="Pfam" id="PF26045">
    <property type="entry name" value="OB_2TM_halo"/>
    <property type="match status" value="1"/>
</dbReference>
<evidence type="ECO:0000313" key="5">
    <source>
        <dbReference type="Proteomes" id="UP000091929"/>
    </source>
</evidence>
<keyword evidence="1" id="KW-1133">Transmembrane helix</keyword>
<name>A0A150IPN5_9EURY</name>
<proteinExistence type="predicted"/>
<dbReference type="EMBL" id="LNGE01000025">
    <property type="protein sequence ID" value="KYC45247.1"/>
    <property type="molecule type" value="Genomic_DNA"/>
</dbReference>
<dbReference type="Proteomes" id="UP000091929">
    <property type="component" value="Unassembled WGS sequence"/>
</dbReference>
<dbReference type="EMBL" id="LNGF01000039">
    <property type="protein sequence ID" value="KYC46927.1"/>
    <property type="molecule type" value="Genomic_DNA"/>
</dbReference>
<accession>A0A150IVN5</accession>
<dbReference type="InterPro" id="IPR058927">
    <property type="entry name" value="OB_2TM"/>
</dbReference>